<dbReference type="OrthoDB" id="5432621at2"/>
<evidence type="ECO:0000313" key="2">
    <source>
        <dbReference type="EMBL" id="TWI68539.1"/>
    </source>
</evidence>
<evidence type="ECO:0000313" key="3">
    <source>
        <dbReference type="Proteomes" id="UP000318307"/>
    </source>
</evidence>
<dbReference type="PANTHER" id="PTHR36180">
    <property type="entry name" value="DNA-BINDING PROTEIN-RELATED-RELATED"/>
    <property type="match status" value="1"/>
</dbReference>
<organism evidence="2 3">
    <name type="scientific">Desulfobotulus alkaliphilus</name>
    <dbReference type="NCBI Taxonomy" id="622671"/>
    <lineage>
        <taxon>Bacteria</taxon>
        <taxon>Pseudomonadati</taxon>
        <taxon>Thermodesulfobacteriota</taxon>
        <taxon>Desulfobacteria</taxon>
        <taxon>Desulfobacterales</taxon>
        <taxon>Desulfobacteraceae</taxon>
        <taxon>Desulfobotulus</taxon>
    </lineage>
</organism>
<evidence type="ECO:0000259" key="1">
    <source>
        <dbReference type="PROSITE" id="PS51750"/>
    </source>
</evidence>
<dbReference type="Pfam" id="PF02498">
    <property type="entry name" value="Bro-N"/>
    <property type="match status" value="1"/>
</dbReference>
<dbReference type="RefSeq" id="WP_144685612.1">
    <property type="nucleotide sequence ID" value="NZ_VLLC01000021.1"/>
</dbReference>
<dbReference type="SMART" id="SM01040">
    <property type="entry name" value="Bro-N"/>
    <property type="match status" value="1"/>
</dbReference>
<dbReference type="PROSITE" id="PS51750">
    <property type="entry name" value="BRO_N"/>
    <property type="match status" value="1"/>
</dbReference>
<accession>A0A562RHG0</accession>
<reference evidence="2 3" key="1">
    <citation type="submission" date="2019-07" db="EMBL/GenBank/DDBJ databases">
        <title>Genome sequencing of 100 strains of the haloalkaliphilic chemolithoautotrophic sulfur-oxidizing bacterium Thioalkalivibrio.</title>
        <authorList>
            <person name="Muyzer G."/>
        </authorList>
    </citation>
    <scope>NUCLEOTIDE SEQUENCE [LARGE SCALE GENOMIC DNA]</scope>
    <source>
        <strain evidence="2 3">ASO4-4</strain>
    </source>
</reference>
<keyword evidence="3" id="KW-1185">Reference proteome</keyword>
<proteinExistence type="predicted"/>
<sequence>MDTAVQVFENREFGQVRIVEGRNGEPWFVATDIARALGYEKPNNAINSHCKKVNKINYPETGHPINIIPEADLYRLIMRSNLESAENFQDWVVEEVLPSIRRTGAYQIPRNDHPLKILIQKDFWAAECVADMLRVSDDSRLALCYAIYDRHGLDKSVLPQYTEAPRQRMSASALLKKHNVDMSTIRFNQLMVNNGMLEERERTGASGSVRKFKNLTDLGLAFGENMVSPQNPRETQPMYYEDAFEDLLMTLTMGKSQEP</sequence>
<dbReference type="EMBL" id="VLLC01000021">
    <property type="protein sequence ID" value="TWI68539.1"/>
    <property type="molecule type" value="Genomic_DNA"/>
</dbReference>
<comment type="caution">
    <text evidence="2">The sequence shown here is derived from an EMBL/GenBank/DDBJ whole genome shotgun (WGS) entry which is preliminary data.</text>
</comment>
<feature type="domain" description="Bro-N" evidence="1">
    <location>
        <begin position="2"/>
        <end position="104"/>
    </location>
</feature>
<dbReference type="AlphaFoldDB" id="A0A562RHG0"/>
<name>A0A562RHG0_9BACT</name>
<protein>
    <submittedName>
        <fullName evidence="2">BRO family protein</fullName>
    </submittedName>
</protein>
<dbReference type="PANTHER" id="PTHR36180:SF2">
    <property type="entry name" value="BRO FAMILY PROTEIN"/>
    <property type="match status" value="1"/>
</dbReference>
<dbReference type="InterPro" id="IPR003497">
    <property type="entry name" value="BRO_N_domain"/>
</dbReference>
<gene>
    <name evidence="2" type="ORF">LZ24_02512</name>
</gene>
<dbReference type="Proteomes" id="UP000318307">
    <property type="component" value="Unassembled WGS sequence"/>
</dbReference>